<evidence type="ECO:0000313" key="2">
    <source>
        <dbReference type="EMBL" id="SKB47671.1"/>
    </source>
</evidence>
<protein>
    <submittedName>
        <fullName evidence="2">Gene 25-like lysozyme</fullName>
    </submittedName>
</protein>
<sequence>MAKHHHIPVDFGALLKKKPLPQVTIKASVREYIYLLLLTQHGEWRYDNGFQCLLWEKDFEQTDNLNIWLDQVRDDIRFSVHKYETRLKIQDVDVQRDELQELSRENKVTRIRNRLNIRVKGTVIQSGENFDETFLMFFGPITVV</sequence>
<organism evidence="2 3">
    <name type="scientific">Dyadobacter psychrophilus</name>
    <dbReference type="NCBI Taxonomy" id="651661"/>
    <lineage>
        <taxon>Bacteria</taxon>
        <taxon>Pseudomonadati</taxon>
        <taxon>Bacteroidota</taxon>
        <taxon>Cytophagia</taxon>
        <taxon>Cytophagales</taxon>
        <taxon>Spirosomataceae</taxon>
        <taxon>Dyadobacter</taxon>
    </lineage>
</organism>
<dbReference type="Pfam" id="PF04965">
    <property type="entry name" value="GPW_gp25"/>
    <property type="match status" value="1"/>
</dbReference>
<dbReference type="InterPro" id="IPR007048">
    <property type="entry name" value="IraD/Gp25-like"/>
</dbReference>
<dbReference type="SUPFAM" id="SSF160719">
    <property type="entry name" value="gpW/gp25-like"/>
    <property type="match status" value="1"/>
</dbReference>
<dbReference type="OrthoDB" id="1161413at2"/>
<dbReference type="AlphaFoldDB" id="A0A1T5BK60"/>
<reference evidence="3" key="1">
    <citation type="submission" date="2017-02" db="EMBL/GenBank/DDBJ databases">
        <authorList>
            <person name="Varghese N."/>
            <person name="Submissions S."/>
        </authorList>
    </citation>
    <scope>NUCLEOTIDE SEQUENCE [LARGE SCALE GENOMIC DNA]</scope>
    <source>
        <strain evidence="3">DSM 22270</strain>
    </source>
</reference>
<dbReference type="STRING" id="651661.SAMN05660293_00420"/>
<proteinExistence type="predicted"/>
<gene>
    <name evidence="2" type="ORF">SAMN05660293_00420</name>
</gene>
<name>A0A1T5BK60_9BACT</name>
<dbReference type="EMBL" id="FUZA01000001">
    <property type="protein sequence ID" value="SKB47671.1"/>
    <property type="molecule type" value="Genomic_DNA"/>
</dbReference>
<feature type="domain" description="IraD/Gp25-like" evidence="1">
    <location>
        <begin position="25"/>
        <end position="124"/>
    </location>
</feature>
<keyword evidence="3" id="KW-1185">Reference proteome</keyword>
<evidence type="ECO:0000259" key="1">
    <source>
        <dbReference type="Pfam" id="PF04965"/>
    </source>
</evidence>
<dbReference type="Gene3D" id="3.10.450.40">
    <property type="match status" value="1"/>
</dbReference>
<dbReference type="RefSeq" id="WP_082213008.1">
    <property type="nucleotide sequence ID" value="NZ_FUZA01000001.1"/>
</dbReference>
<accession>A0A1T5BK60</accession>
<dbReference type="Proteomes" id="UP000190897">
    <property type="component" value="Unassembled WGS sequence"/>
</dbReference>
<evidence type="ECO:0000313" key="3">
    <source>
        <dbReference type="Proteomes" id="UP000190897"/>
    </source>
</evidence>